<comment type="caution">
    <text evidence="1">The sequence shown here is derived from an EMBL/GenBank/DDBJ whole genome shotgun (WGS) entry which is preliminary data.</text>
</comment>
<dbReference type="RefSeq" id="WP_345711926.1">
    <property type="nucleotide sequence ID" value="NZ_BAABIL010000206.1"/>
</dbReference>
<dbReference type="InterPro" id="IPR036412">
    <property type="entry name" value="HAD-like_sf"/>
</dbReference>
<evidence type="ECO:0000313" key="2">
    <source>
        <dbReference type="Proteomes" id="UP001501195"/>
    </source>
</evidence>
<evidence type="ECO:0000313" key="1">
    <source>
        <dbReference type="EMBL" id="GAA4975707.1"/>
    </source>
</evidence>
<name>A0ABP9HPQ9_9ACTN</name>
<sequence length="308" mass="31826">MTPRPPFGLLLDVDGPVSSPVTRTIHRPEIVASIVALAAAGVPVVFNTGRSDAFVREQVAGPLLAAGLPPHARVHAVCEKGAVWAPLAALVAGDVTVDHALAVPADVHALVGGIVAARWSGAMFVDTAKLTMVSVEQRVDVPAEEYAAAQVPFEQEVFDACAAAGLGIGWRGRTRPDAAGEVPYRIDPTIIASDVESVRLGKDLGAERALELLAADGPLPLRWRTVGDSRTDYAMADLLHGRGCEVAHVDVRPGDGALERPYPVLLAGAAVDDEAGAAYLGRLAALVSGGTGDEEGGGLTWSGGRAPR</sequence>
<gene>
    <name evidence="1" type="ORF">GCM10023225_16030</name>
</gene>
<keyword evidence="2" id="KW-1185">Reference proteome</keyword>
<evidence type="ECO:0008006" key="3">
    <source>
        <dbReference type="Google" id="ProtNLM"/>
    </source>
</evidence>
<dbReference type="EMBL" id="BAABIL010000206">
    <property type="protein sequence ID" value="GAA4975707.1"/>
    <property type="molecule type" value="Genomic_DNA"/>
</dbReference>
<organism evidence="1 2">
    <name type="scientific">Kineococcus glutinatus</name>
    <dbReference type="NCBI Taxonomy" id="1070872"/>
    <lineage>
        <taxon>Bacteria</taxon>
        <taxon>Bacillati</taxon>
        <taxon>Actinomycetota</taxon>
        <taxon>Actinomycetes</taxon>
        <taxon>Kineosporiales</taxon>
        <taxon>Kineosporiaceae</taxon>
        <taxon>Kineococcus</taxon>
    </lineage>
</organism>
<accession>A0ABP9HPQ9</accession>
<proteinExistence type="predicted"/>
<dbReference type="Proteomes" id="UP001501195">
    <property type="component" value="Unassembled WGS sequence"/>
</dbReference>
<dbReference type="SUPFAM" id="SSF56784">
    <property type="entry name" value="HAD-like"/>
    <property type="match status" value="1"/>
</dbReference>
<reference evidence="2" key="1">
    <citation type="journal article" date="2019" name="Int. J. Syst. Evol. Microbiol.">
        <title>The Global Catalogue of Microorganisms (GCM) 10K type strain sequencing project: providing services to taxonomists for standard genome sequencing and annotation.</title>
        <authorList>
            <consortium name="The Broad Institute Genomics Platform"/>
            <consortium name="The Broad Institute Genome Sequencing Center for Infectious Disease"/>
            <person name="Wu L."/>
            <person name="Ma J."/>
        </authorList>
    </citation>
    <scope>NUCLEOTIDE SEQUENCE [LARGE SCALE GENOMIC DNA]</scope>
    <source>
        <strain evidence="2">JCM 18126</strain>
    </source>
</reference>
<protein>
    <recommendedName>
        <fullName evidence="3">Hydroxymethylpyrimidine pyrophosphatase-like HAD family hydrolase</fullName>
    </recommendedName>
</protein>